<dbReference type="GO" id="GO:0005634">
    <property type="term" value="C:nucleus"/>
    <property type="evidence" value="ECO:0007669"/>
    <property type="project" value="UniProtKB-SubCell"/>
</dbReference>
<dbReference type="OrthoDB" id="10265971at2759"/>
<organism evidence="9 10">
    <name type="scientific">Litomosoides sigmodontis</name>
    <name type="common">Filarial nematode worm</name>
    <dbReference type="NCBI Taxonomy" id="42156"/>
    <lineage>
        <taxon>Eukaryota</taxon>
        <taxon>Metazoa</taxon>
        <taxon>Ecdysozoa</taxon>
        <taxon>Nematoda</taxon>
        <taxon>Chromadorea</taxon>
        <taxon>Rhabditida</taxon>
        <taxon>Spirurina</taxon>
        <taxon>Spiruromorpha</taxon>
        <taxon>Filarioidea</taxon>
        <taxon>Onchocercidae</taxon>
        <taxon>Litomosoides</taxon>
    </lineage>
</organism>
<dbReference type="Gene3D" id="3.40.50.300">
    <property type="entry name" value="P-loop containing nucleotide triphosphate hydrolases"/>
    <property type="match status" value="1"/>
</dbReference>
<dbReference type="SUPFAM" id="SSF52540">
    <property type="entry name" value="P-loop containing nucleoside triphosphate hydrolases"/>
    <property type="match status" value="1"/>
</dbReference>
<sequence length="546" mass="63302">MMSVTWFCSSFESSSNSNQATTNHHRFSKKNNSRTNADNTTIDCDEIEVPTEVEFCNAHEEESTHALIDRFPLQNVEHLAVNPKKVDELRRWMRKKQGRCRECKLLLLTGPTGSGKTTAVKMLCHELEFELIEWNCSEYYDIFYDPEGKEVVYEENQVRKFTEFLKSSDRGSLEKSVSQKVILIEQLPNIFYQDPSVLHATLRNTVKNTVCMYIFIMSDVDSCWYLSPKRILPTNIRYQIGFEELAFNPSAVIFLSKALRRITSLLKMKVSPLQIKKIAENSNGDIRAAIHNLQLCFDGNRRFNETYCLQSSVLIDPYHCLGKLLYAKRFDKADDDWKKAEEKLKIELRGLYSRDYPPKDDVSEVLTKCGMNAEKMVMFLHEHEPNFAPSLLSYLGILNNISLFDSAFGHWEVRMDSNFNLYMGEVTARSTVFYNFGCKSRQSSGMYRFHKPRSSEGDYQTLNKQKEIHAAFPPHTYREVSTLTLPLIRFIKPSTLDNYQYQVLMSMNSAICTNFAVSKSFTNEKSSRRSPTYDEENQFDIEEIDV</sequence>
<dbReference type="InterPro" id="IPR027417">
    <property type="entry name" value="P-loop_NTPase"/>
</dbReference>
<evidence type="ECO:0000256" key="5">
    <source>
        <dbReference type="ARBA" id="ARBA00022840"/>
    </source>
</evidence>
<keyword evidence="5" id="KW-0067">ATP-binding</keyword>
<proteinExistence type="inferred from homology"/>
<dbReference type="OMA" id="VICASKA"/>
<keyword evidence="7" id="KW-0131">Cell cycle</keyword>
<gene>
    <name evidence="9" type="ORF">NLS_LOCUS1533</name>
</gene>
<dbReference type="GO" id="GO:0000077">
    <property type="term" value="P:DNA damage checkpoint signaling"/>
    <property type="evidence" value="ECO:0007669"/>
    <property type="project" value="TreeGrafter"/>
</dbReference>
<dbReference type="EMBL" id="UYRX01000055">
    <property type="protein sequence ID" value="VDK71724.1"/>
    <property type="molecule type" value="Genomic_DNA"/>
</dbReference>
<dbReference type="InterPro" id="IPR004582">
    <property type="entry name" value="Checkpoint_prot_Rad17_Rad24"/>
</dbReference>
<evidence type="ECO:0000313" key="10">
    <source>
        <dbReference type="Proteomes" id="UP000277928"/>
    </source>
</evidence>
<comment type="similarity">
    <text evidence="2">Belongs to the rad17/RAD24 family.</text>
</comment>
<dbReference type="STRING" id="42156.A0A3P6U0P2"/>
<keyword evidence="6" id="KW-0539">Nucleus</keyword>
<evidence type="ECO:0000256" key="8">
    <source>
        <dbReference type="SAM" id="MobiDB-lite"/>
    </source>
</evidence>
<comment type="subcellular location">
    <subcellularLocation>
        <location evidence="1">Nucleus</location>
    </subcellularLocation>
</comment>
<dbReference type="GO" id="GO:0003682">
    <property type="term" value="F:chromatin binding"/>
    <property type="evidence" value="ECO:0007669"/>
    <property type="project" value="TreeGrafter"/>
</dbReference>
<keyword evidence="10" id="KW-1185">Reference proteome</keyword>
<reference evidence="9 10" key="1">
    <citation type="submission" date="2018-08" db="EMBL/GenBank/DDBJ databases">
        <authorList>
            <person name="Laetsch R D."/>
            <person name="Stevens L."/>
            <person name="Kumar S."/>
            <person name="Blaxter L. M."/>
        </authorList>
    </citation>
    <scope>NUCLEOTIDE SEQUENCE [LARGE SCALE GENOMIC DNA]</scope>
</reference>
<dbReference type="GO" id="GO:0003689">
    <property type="term" value="F:DNA clamp loader activity"/>
    <property type="evidence" value="ECO:0007669"/>
    <property type="project" value="TreeGrafter"/>
</dbReference>
<dbReference type="GO" id="GO:0005524">
    <property type="term" value="F:ATP binding"/>
    <property type="evidence" value="ECO:0007669"/>
    <property type="project" value="UniProtKB-KW"/>
</dbReference>
<keyword evidence="3" id="KW-0547">Nucleotide-binding</keyword>
<feature type="region of interest" description="Disordered" evidence="8">
    <location>
        <begin position="12"/>
        <end position="38"/>
    </location>
</feature>
<dbReference type="Proteomes" id="UP000277928">
    <property type="component" value="Unassembled WGS sequence"/>
</dbReference>
<dbReference type="Gene3D" id="1.10.8.60">
    <property type="match status" value="1"/>
</dbReference>
<dbReference type="CDD" id="cd00009">
    <property type="entry name" value="AAA"/>
    <property type="match status" value="1"/>
</dbReference>
<dbReference type="Pfam" id="PF03215">
    <property type="entry name" value="Rad17"/>
    <property type="match status" value="1"/>
</dbReference>
<evidence type="ECO:0008006" key="11">
    <source>
        <dbReference type="Google" id="ProtNLM"/>
    </source>
</evidence>
<dbReference type="AlphaFoldDB" id="A0A3P6U0P2"/>
<accession>A0A3P6U0P2</accession>
<evidence type="ECO:0000256" key="2">
    <source>
        <dbReference type="ARBA" id="ARBA00006168"/>
    </source>
</evidence>
<evidence type="ECO:0000313" key="9">
    <source>
        <dbReference type="EMBL" id="VDK71724.1"/>
    </source>
</evidence>
<evidence type="ECO:0000256" key="4">
    <source>
        <dbReference type="ARBA" id="ARBA00022763"/>
    </source>
</evidence>
<evidence type="ECO:0000256" key="3">
    <source>
        <dbReference type="ARBA" id="ARBA00022741"/>
    </source>
</evidence>
<evidence type="ECO:0000256" key="7">
    <source>
        <dbReference type="ARBA" id="ARBA00023306"/>
    </source>
</evidence>
<evidence type="ECO:0000256" key="1">
    <source>
        <dbReference type="ARBA" id="ARBA00004123"/>
    </source>
</evidence>
<protein>
    <recommendedName>
        <fullName evidence="11">AAA+ ATPase domain-containing protein</fullName>
    </recommendedName>
</protein>
<dbReference type="GO" id="GO:0033314">
    <property type="term" value="P:mitotic DNA replication checkpoint signaling"/>
    <property type="evidence" value="ECO:0007669"/>
    <property type="project" value="TreeGrafter"/>
</dbReference>
<keyword evidence="4" id="KW-0227">DNA damage</keyword>
<feature type="compositionally biased region" description="Basic residues" evidence="8">
    <location>
        <begin position="23"/>
        <end position="32"/>
    </location>
</feature>
<dbReference type="GO" id="GO:0006281">
    <property type="term" value="P:DNA repair"/>
    <property type="evidence" value="ECO:0007669"/>
    <property type="project" value="InterPro"/>
</dbReference>
<dbReference type="PANTHER" id="PTHR12172:SF0">
    <property type="entry name" value="CELL CYCLE CHECKPOINT PROTEIN RAD17"/>
    <property type="match status" value="1"/>
</dbReference>
<evidence type="ECO:0000256" key="6">
    <source>
        <dbReference type="ARBA" id="ARBA00023242"/>
    </source>
</evidence>
<dbReference type="PANTHER" id="PTHR12172">
    <property type="entry name" value="CELL CYCLE CHECKPOINT PROTEIN RAD17"/>
    <property type="match status" value="1"/>
</dbReference>
<name>A0A3P6U0P2_LITSI</name>